<dbReference type="AlphaFoldDB" id="A0AAD7RUB3"/>
<proteinExistence type="predicted"/>
<dbReference type="EMBL" id="JAINUG010000168">
    <property type="protein sequence ID" value="KAJ8390504.1"/>
    <property type="molecule type" value="Genomic_DNA"/>
</dbReference>
<comment type="caution">
    <text evidence="1">The sequence shown here is derived from an EMBL/GenBank/DDBJ whole genome shotgun (WGS) entry which is preliminary data.</text>
</comment>
<protein>
    <submittedName>
        <fullName evidence="1">Uncharacterized protein</fullName>
    </submittedName>
</protein>
<evidence type="ECO:0000313" key="2">
    <source>
        <dbReference type="Proteomes" id="UP001221898"/>
    </source>
</evidence>
<sequence>MGGHYSKTKDVGRKTDEEREAVFYELCKWLDSELEHGVMTLDQVHEKLQQFDQSPDKSLSYSKKWLKKKLLEKYHDTLYHANAEFGAVKKRFSDVEKNPLYCIASLLDLRYKDWFFSNTNTAREAKVMFHQNRFLCDEVTPSPLPQTGGVVSVIHMGGWRFWLPGQ</sequence>
<keyword evidence="2" id="KW-1185">Reference proteome</keyword>
<accession>A0AAD7RUB3</accession>
<evidence type="ECO:0000313" key="1">
    <source>
        <dbReference type="EMBL" id="KAJ8390504.1"/>
    </source>
</evidence>
<dbReference type="Proteomes" id="UP001221898">
    <property type="component" value="Unassembled WGS sequence"/>
</dbReference>
<name>A0AAD7RUB3_9TELE</name>
<gene>
    <name evidence="1" type="ORF">AAFF_G00103010</name>
</gene>
<reference evidence="1" key="1">
    <citation type="journal article" date="2023" name="Science">
        <title>Genome structures resolve the early diversification of teleost fishes.</title>
        <authorList>
            <person name="Parey E."/>
            <person name="Louis A."/>
            <person name="Montfort J."/>
            <person name="Bouchez O."/>
            <person name="Roques C."/>
            <person name="Iampietro C."/>
            <person name="Lluch J."/>
            <person name="Castinel A."/>
            <person name="Donnadieu C."/>
            <person name="Desvignes T."/>
            <person name="Floi Bucao C."/>
            <person name="Jouanno E."/>
            <person name="Wen M."/>
            <person name="Mejri S."/>
            <person name="Dirks R."/>
            <person name="Jansen H."/>
            <person name="Henkel C."/>
            <person name="Chen W.J."/>
            <person name="Zahm M."/>
            <person name="Cabau C."/>
            <person name="Klopp C."/>
            <person name="Thompson A.W."/>
            <person name="Robinson-Rechavi M."/>
            <person name="Braasch I."/>
            <person name="Lecointre G."/>
            <person name="Bobe J."/>
            <person name="Postlethwait J.H."/>
            <person name="Berthelot C."/>
            <person name="Roest Crollius H."/>
            <person name="Guiguen Y."/>
        </authorList>
    </citation>
    <scope>NUCLEOTIDE SEQUENCE</scope>
    <source>
        <strain evidence="1">NC1722</strain>
    </source>
</reference>
<organism evidence="1 2">
    <name type="scientific">Aldrovandia affinis</name>
    <dbReference type="NCBI Taxonomy" id="143900"/>
    <lineage>
        <taxon>Eukaryota</taxon>
        <taxon>Metazoa</taxon>
        <taxon>Chordata</taxon>
        <taxon>Craniata</taxon>
        <taxon>Vertebrata</taxon>
        <taxon>Euteleostomi</taxon>
        <taxon>Actinopterygii</taxon>
        <taxon>Neopterygii</taxon>
        <taxon>Teleostei</taxon>
        <taxon>Notacanthiformes</taxon>
        <taxon>Halosauridae</taxon>
        <taxon>Aldrovandia</taxon>
    </lineage>
</organism>